<dbReference type="InterPro" id="IPR005888">
    <property type="entry name" value="dTDP_Gluc_deHydtase"/>
</dbReference>
<evidence type="ECO:0000256" key="6">
    <source>
        <dbReference type="ARBA" id="ARBA00023239"/>
    </source>
</evidence>
<keyword evidence="5" id="KW-0520">NAD</keyword>
<protein>
    <recommendedName>
        <fullName evidence="4 7">dTDP-glucose 4,6-dehydratase</fullName>
        <ecNumber evidence="4 7">4.2.1.46</ecNumber>
    </recommendedName>
</protein>
<evidence type="ECO:0000256" key="4">
    <source>
        <dbReference type="ARBA" id="ARBA00011990"/>
    </source>
</evidence>
<dbReference type="InterPro" id="IPR036291">
    <property type="entry name" value="NAD(P)-bd_dom_sf"/>
</dbReference>
<dbReference type="EMBL" id="LJRR01000148">
    <property type="protein sequence ID" value="KPZ18498.1"/>
    <property type="molecule type" value="Genomic_DNA"/>
</dbReference>
<comment type="caution">
    <text evidence="9">The sequence shown here is derived from an EMBL/GenBank/DDBJ whole genome shotgun (WGS) entry which is preliminary data.</text>
</comment>
<dbReference type="GO" id="GO:0008460">
    <property type="term" value="F:dTDP-glucose 4,6-dehydratase activity"/>
    <property type="evidence" value="ECO:0007669"/>
    <property type="project" value="UniProtKB-EC"/>
</dbReference>
<dbReference type="PROSITE" id="PS00061">
    <property type="entry name" value="ADH_SHORT"/>
    <property type="match status" value="1"/>
</dbReference>
<comment type="cofactor">
    <cofactor evidence="2 7">
        <name>NAD(+)</name>
        <dbReference type="ChEBI" id="CHEBI:57540"/>
    </cofactor>
</comment>
<organism evidence="9 10">
    <name type="scientific">Pseudomonas syringae pv. viburni</name>
    <dbReference type="NCBI Taxonomy" id="251703"/>
    <lineage>
        <taxon>Bacteria</taxon>
        <taxon>Pseudomonadati</taxon>
        <taxon>Pseudomonadota</taxon>
        <taxon>Gammaproteobacteria</taxon>
        <taxon>Pseudomonadales</taxon>
        <taxon>Pseudomonadaceae</taxon>
        <taxon>Pseudomonas</taxon>
    </lineage>
</organism>
<dbReference type="Gene3D" id="3.40.50.720">
    <property type="entry name" value="NAD(P)-binding Rossmann-like Domain"/>
    <property type="match status" value="1"/>
</dbReference>
<evidence type="ECO:0000256" key="1">
    <source>
        <dbReference type="ARBA" id="ARBA00001539"/>
    </source>
</evidence>
<dbReference type="NCBIfam" id="TIGR01181">
    <property type="entry name" value="dTDP_gluc_dehyt"/>
    <property type="match status" value="1"/>
</dbReference>
<feature type="domain" description="NAD(P)-binding" evidence="8">
    <location>
        <begin position="67"/>
        <end position="389"/>
    </location>
</feature>
<evidence type="ECO:0000256" key="2">
    <source>
        <dbReference type="ARBA" id="ARBA00001911"/>
    </source>
</evidence>
<accession>A0A0Q0DKP4</accession>
<dbReference type="CDD" id="cd05246">
    <property type="entry name" value="dTDP_GD_SDR_e"/>
    <property type="match status" value="1"/>
</dbReference>
<dbReference type="AlphaFoldDB" id="A0A0Q0DKP4"/>
<evidence type="ECO:0000313" key="10">
    <source>
        <dbReference type="Proteomes" id="UP000050317"/>
    </source>
</evidence>
<reference evidence="9 10" key="1">
    <citation type="submission" date="2015-09" db="EMBL/GenBank/DDBJ databases">
        <title>Genome announcement of multiple Pseudomonas syringae strains.</title>
        <authorList>
            <person name="Thakur S."/>
            <person name="Wang P.W."/>
            <person name="Gong Y."/>
            <person name="Weir B.S."/>
            <person name="Guttman D.S."/>
        </authorList>
    </citation>
    <scope>NUCLEOTIDE SEQUENCE [LARGE SCALE GENOMIC DNA]</scope>
    <source>
        <strain evidence="9 10">ICMP3963</strain>
    </source>
</reference>
<proteinExistence type="inferred from homology"/>
<gene>
    <name evidence="9" type="ORF">ALO40_05173</name>
</gene>
<dbReference type="PANTHER" id="PTHR43000">
    <property type="entry name" value="DTDP-D-GLUCOSE 4,6-DEHYDRATASE-RELATED"/>
    <property type="match status" value="1"/>
</dbReference>
<dbReference type="Pfam" id="PF16363">
    <property type="entry name" value="GDP_Man_Dehyd"/>
    <property type="match status" value="1"/>
</dbReference>
<evidence type="ECO:0000256" key="7">
    <source>
        <dbReference type="RuleBase" id="RU004473"/>
    </source>
</evidence>
<dbReference type="Gene3D" id="3.90.25.10">
    <property type="entry name" value="UDP-galactose 4-epimerase, domain 1"/>
    <property type="match status" value="1"/>
</dbReference>
<dbReference type="PATRIC" id="fig|251703.9.peg.2798"/>
<dbReference type="Proteomes" id="UP000050317">
    <property type="component" value="Unassembled WGS sequence"/>
</dbReference>
<evidence type="ECO:0000259" key="8">
    <source>
        <dbReference type="Pfam" id="PF16363"/>
    </source>
</evidence>
<keyword evidence="6 7" id="KW-0456">Lyase</keyword>
<dbReference type="SUPFAM" id="SSF51735">
    <property type="entry name" value="NAD(P)-binding Rossmann-fold domains"/>
    <property type="match status" value="1"/>
</dbReference>
<evidence type="ECO:0000313" key="9">
    <source>
        <dbReference type="EMBL" id="KPZ18498.1"/>
    </source>
</evidence>
<evidence type="ECO:0000256" key="5">
    <source>
        <dbReference type="ARBA" id="ARBA00023027"/>
    </source>
</evidence>
<sequence length="423" mass="47362">MRPRLGEQGFTGSRATIAIGPIDSDRKSAEFYSFECSGLMTSSCHTRSSAMLHYFQNTQEGQFMRILVTGGAGFIGSALIRHLINNTEHDVLNFDKLTYAGNLESLQSIASNTRYEFVQADICDQAKVSAVLERFAPQAIMHLAAESHVDRSIDGPAEFVQTNIVGTYSLLEATRAYWLKLPDVERQAFRFHHISTDEVYGDLHSVDDLFTETTPYAPSSPYSASKAASDHLVRAWHRTYGLPVVVTNCSNNYGPFHFPEKLIPLVILNALAGKPLPVYGNGLQVRDWLYVEDHARALLKVVTEGDVGETYNIGGHNEQKNIDVVRGICSLLDELAPQHPDGVQHYSDLITYVVDRPGHDQRYAIDASKIDNELGWTPEETFESGLRKTVQWYLDNLDWCRRVQDGSYQGQRLGFTDPKDLIA</sequence>
<dbReference type="EC" id="4.2.1.46" evidence="4 7"/>
<dbReference type="GO" id="GO:0009225">
    <property type="term" value="P:nucleotide-sugar metabolic process"/>
    <property type="evidence" value="ECO:0007669"/>
    <property type="project" value="InterPro"/>
</dbReference>
<evidence type="ECO:0000256" key="3">
    <source>
        <dbReference type="ARBA" id="ARBA00008178"/>
    </source>
</evidence>
<comment type="similarity">
    <text evidence="3 7">Belongs to the NAD(P)-dependent epimerase/dehydratase family. dTDP-glucose dehydratase subfamily.</text>
</comment>
<dbReference type="InterPro" id="IPR016040">
    <property type="entry name" value="NAD(P)-bd_dom"/>
</dbReference>
<name>A0A0Q0DKP4_9PSED</name>
<dbReference type="InterPro" id="IPR020904">
    <property type="entry name" value="Sc_DH/Rdtase_CS"/>
</dbReference>
<comment type="catalytic activity">
    <reaction evidence="1 7">
        <text>dTDP-alpha-D-glucose = dTDP-4-dehydro-6-deoxy-alpha-D-glucose + H2O</text>
        <dbReference type="Rhea" id="RHEA:17221"/>
        <dbReference type="ChEBI" id="CHEBI:15377"/>
        <dbReference type="ChEBI" id="CHEBI:57477"/>
        <dbReference type="ChEBI" id="CHEBI:57649"/>
        <dbReference type="EC" id="4.2.1.46"/>
    </reaction>
</comment>